<dbReference type="Proteomes" id="UP000002605">
    <property type="component" value="Chromosome 6"/>
</dbReference>
<dbReference type="EMBL" id="FM992693">
    <property type="protein sequence ID" value="CAX41367.1"/>
    <property type="molecule type" value="Genomic_DNA"/>
</dbReference>
<dbReference type="OrthoDB" id="447314at2759"/>
<comment type="similarity">
    <text evidence="1">Belongs to the UPF0357 family.</text>
</comment>
<dbReference type="InterPro" id="IPR018559">
    <property type="entry name" value="DUF2015"/>
</dbReference>
<dbReference type="RefSeq" id="XP_002421206.1">
    <property type="nucleotide sequence ID" value="XM_002421161.1"/>
</dbReference>
<gene>
    <name evidence="4" type="ordered locus">Cd36_65270</name>
    <name evidence="5" type="ORF">CD36_65270</name>
</gene>
<dbReference type="VEuPathDB" id="FungiDB:CD36_65270"/>
<evidence type="ECO:0000256" key="3">
    <source>
        <dbReference type="SAM" id="Phobius"/>
    </source>
</evidence>
<feature type="transmembrane region" description="Helical" evidence="3">
    <location>
        <begin position="55"/>
        <end position="72"/>
    </location>
</feature>
<dbReference type="eggNOG" id="ENOG502S73R">
    <property type="taxonomic scope" value="Eukaryota"/>
</dbReference>
<dbReference type="HOGENOM" id="CLU_128832_0_1_1"/>
<protein>
    <submittedName>
        <fullName evidence="5">Uncharacterized protein YCL012C orthologue, putative</fullName>
    </submittedName>
</protein>
<keyword evidence="3" id="KW-0472">Membrane</keyword>
<evidence type="ECO:0000313" key="4">
    <source>
        <dbReference type="CGD" id="CAL0000166697"/>
    </source>
</evidence>
<name>B9WJE4_CANDC</name>
<dbReference type="KEGG" id="cdu:CD36_65270"/>
<dbReference type="PANTHER" id="PTHR28023">
    <property type="entry name" value="UPF0357 PROTEIN YCL012C"/>
    <property type="match status" value="1"/>
</dbReference>
<keyword evidence="3" id="KW-0812">Transmembrane</keyword>
<evidence type="ECO:0000313" key="5">
    <source>
        <dbReference type="EMBL" id="CAX41367.1"/>
    </source>
</evidence>
<dbReference type="CGD" id="CAL0000166697">
    <property type="gene designation" value="Cd36_65270"/>
</dbReference>
<sequence length="179" mass="20851">MPRLNEINLRTSEMTTEKKNQTKIKREYIIFRGRINLHNLTMDDSYSSFVGQSKLNILLVIIILVCFLAFHFRHKIIELHDRYRTRSRIDNGYYSNLQSFEDDIASGLSSSNFDLESNNIATNDNRPGLTESAKVQIKKIMKEKGVSFDDARLEYIRNELSRNNIDENGVPNDPKLVMF</sequence>
<keyword evidence="6" id="KW-1185">Reference proteome</keyword>
<evidence type="ECO:0000256" key="1">
    <source>
        <dbReference type="ARBA" id="ARBA00008325"/>
    </source>
</evidence>
<dbReference type="AlphaFoldDB" id="B9WJE4"/>
<proteinExistence type="inferred from homology"/>
<dbReference type="PANTHER" id="PTHR28023:SF1">
    <property type="entry name" value="UPF0357 PROTEIN YCL012C"/>
    <property type="match status" value="1"/>
</dbReference>
<dbReference type="GeneID" id="8048658"/>
<dbReference type="Pfam" id="PF09435">
    <property type="entry name" value="DUF2015"/>
    <property type="match status" value="1"/>
</dbReference>
<accession>B9WJE4</accession>
<organism evidence="5 6">
    <name type="scientific">Candida dubliniensis (strain CD36 / ATCC MYA-646 / CBS 7987 / NCPF 3949 / NRRL Y-17841)</name>
    <name type="common">Yeast</name>
    <dbReference type="NCBI Taxonomy" id="573826"/>
    <lineage>
        <taxon>Eukaryota</taxon>
        <taxon>Fungi</taxon>
        <taxon>Dikarya</taxon>
        <taxon>Ascomycota</taxon>
        <taxon>Saccharomycotina</taxon>
        <taxon>Pichiomycetes</taxon>
        <taxon>Debaryomycetaceae</taxon>
        <taxon>Candida/Lodderomyces clade</taxon>
        <taxon>Candida</taxon>
    </lineage>
</organism>
<reference evidence="5 6" key="1">
    <citation type="journal article" date="2009" name="Genome Res.">
        <title>Comparative genomics of the fungal pathogens Candida dubliniensis and Candida albicans.</title>
        <authorList>
            <person name="Jackson A.P."/>
            <person name="Gamble J.A."/>
            <person name="Yeomans T."/>
            <person name="Moran G.P."/>
            <person name="Saunders D."/>
            <person name="Harris D."/>
            <person name="Aslett M."/>
            <person name="Barrell J.F."/>
            <person name="Butler G."/>
            <person name="Citiulo F."/>
            <person name="Coleman D.C."/>
            <person name="de Groot P.W.J."/>
            <person name="Goodwin T.J."/>
            <person name="Quail M.A."/>
            <person name="McQuillan J."/>
            <person name="Munro C.A."/>
            <person name="Pain A."/>
            <person name="Poulter R.T."/>
            <person name="Rajandream M.A."/>
            <person name="Renauld H."/>
            <person name="Spiering M.J."/>
            <person name="Tivey A."/>
            <person name="Gow N.A.R."/>
            <person name="Barrell B."/>
            <person name="Sullivan D.J."/>
            <person name="Berriman M."/>
        </authorList>
    </citation>
    <scope>NUCLEOTIDE SEQUENCE [LARGE SCALE GENOMIC DNA]</scope>
    <source>
        <strain evidence="6">CD36 / ATCC MYA-646 / CBS 7987 / NCPF 3949 / NRRL Y-17841</strain>
    </source>
</reference>
<keyword evidence="2" id="KW-0732">Signal</keyword>
<evidence type="ECO:0000313" key="6">
    <source>
        <dbReference type="Proteomes" id="UP000002605"/>
    </source>
</evidence>
<evidence type="ECO:0000256" key="2">
    <source>
        <dbReference type="ARBA" id="ARBA00022729"/>
    </source>
</evidence>
<keyword evidence="3" id="KW-1133">Transmembrane helix</keyword>